<dbReference type="GO" id="GO:0016020">
    <property type="term" value="C:membrane"/>
    <property type="evidence" value="ECO:0007669"/>
    <property type="project" value="UniProtKB-SubCell"/>
</dbReference>
<feature type="transmembrane region" description="Helical" evidence="7">
    <location>
        <begin position="24"/>
        <end position="42"/>
    </location>
</feature>
<dbReference type="PANTHER" id="PTHR43009">
    <property type="entry name" value="HOMOGENTISATE SOLANESYLTRANSFERASE, CHLOROPLASTIC"/>
    <property type="match status" value="1"/>
</dbReference>
<dbReference type="Gene3D" id="1.20.120.1780">
    <property type="entry name" value="UbiA prenyltransferase"/>
    <property type="match status" value="1"/>
</dbReference>
<dbReference type="InterPro" id="IPR000537">
    <property type="entry name" value="UbiA_prenyltransferase"/>
</dbReference>
<keyword evidence="3" id="KW-0808">Transferase</keyword>
<dbReference type="PANTHER" id="PTHR43009:SF7">
    <property type="entry name" value="HOMOGENTISATE GERANYLGERANYLTRANSFERASE, CHLOROPLASTIC"/>
    <property type="match status" value="1"/>
</dbReference>
<name>A0A835H4Y5_9MAGN</name>
<evidence type="ECO:0000256" key="5">
    <source>
        <dbReference type="ARBA" id="ARBA00022989"/>
    </source>
</evidence>
<accession>A0A835H4Y5</accession>
<protein>
    <submittedName>
        <fullName evidence="8">Uncharacterized protein</fullName>
    </submittedName>
</protein>
<sequence length="104" mass="11529">DIPDHDGDKAFGVKSLAILLGKEWAFWLGTFLIMMAYGAAIVTGASTTFLYSKLVTVLGHGALASIFWLRARSIDLSDDKSTHAFFVFAGKLYFAEYFLIPFVR</sequence>
<evidence type="ECO:0000256" key="7">
    <source>
        <dbReference type="SAM" id="Phobius"/>
    </source>
</evidence>
<comment type="caution">
    <text evidence="8">The sequence shown here is derived from an EMBL/GenBank/DDBJ whole genome shotgun (WGS) entry which is preliminary data.</text>
</comment>
<proteinExistence type="inferred from homology"/>
<dbReference type="OrthoDB" id="1502398at2759"/>
<feature type="transmembrane region" description="Helical" evidence="7">
    <location>
        <begin position="54"/>
        <end position="71"/>
    </location>
</feature>
<evidence type="ECO:0000313" key="9">
    <source>
        <dbReference type="Proteomes" id="UP000631114"/>
    </source>
</evidence>
<organism evidence="8 9">
    <name type="scientific">Coptis chinensis</name>
    <dbReference type="NCBI Taxonomy" id="261450"/>
    <lineage>
        <taxon>Eukaryota</taxon>
        <taxon>Viridiplantae</taxon>
        <taxon>Streptophyta</taxon>
        <taxon>Embryophyta</taxon>
        <taxon>Tracheophyta</taxon>
        <taxon>Spermatophyta</taxon>
        <taxon>Magnoliopsida</taxon>
        <taxon>Ranunculales</taxon>
        <taxon>Ranunculaceae</taxon>
        <taxon>Coptidoideae</taxon>
        <taxon>Coptis</taxon>
    </lineage>
</organism>
<evidence type="ECO:0000256" key="2">
    <source>
        <dbReference type="ARBA" id="ARBA00005985"/>
    </source>
</evidence>
<evidence type="ECO:0000256" key="6">
    <source>
        <dbReference type="ARBA" id="ARBA00023136"/>
    </source>
</evidence>
<keyword evidence="5 7" id="KW-1133">Transmembrane helix</keyword>
<dbReference type="AlphaFoldDB" id="A0A835H4Y5"/>
<keyword evidence="6 7" id="KW-0472">Membrane</keyword>
<dbReference type="EMBL" id="JADFTS010000008">
    <property type="protein sequence ID" value="KAF9591842.1"/>
    <property type="molecule type" value="Genomic_DNA"/>
</dbReference>
<evidence type="ECO:0000256" key="1">
    <source>
        <dbReference type="ARBA" id="ARBA00004508"/>
    </source>
</evidence>
<evidence type="ECO:0000313" key="8">
    <source>
        <dbReference type="EMBL" id="KAF9591842.1"/>
    </source>
</evidence>
<dbReference type="Proteomes" id="UP000631114">
    <property type="component" value="Unassembled WGS sequence"/>
</dbReference>
<comment type="subcellular location">
    <subcellularLocation>
        <location evidence="1">Plastid</location>
        <location evidence="1">Chloroplast membrane</location>
        <topology evidence="1">Multi-pass membrane protein</topology>
    </subcellularLocation>
</comment>
<feature type="transmembrane region" description="Helical" evidence="7">
    <location>
        <begin position="83"/>
        <end position="103"/>
    </location>
</feature>
<gene>
    <name evidence="8" type="ORF">IFM89_008492</name>
</gene>
<comment type="similarity">
    <text evidence="2">Belongs to the UbiA prenyltransferase family.</text>
</comment>
<keyword evidence="4 7" id="KW-0812">Transmembrane</keyword>
<evidence type="ECO:0000256" key="4">
    <source>
        <dbReference type="ARBA" id="ARBA00022692"/>
    </source>
</evidence>
<feature type="non-terminal residue" evidence="8">
    <location>
        <position position="104"/>
    </location>
</feature>
<dbReference type="Pfam" id="PF01040">
    <property type="entry name" value="UbiA"/>
    <property type="match status" value="1"/>
</dbReference>
<keyword evidence="9" id="KW-1185">Reference proteome</keyword>
<evidence type="ECO:0000256" key="3">
    <source>
        <dbReference type="ARBA" id="ARBA00022679"/>
    </source>
</evidence>
<reference evidence="8 9" key="1">
    <citation type="submission" date="2020-10" db="EMBL/GenBank/DDBJ databases">
        <title>The Coptis chinensis genome and diversification of protoberbering-type alkaloids.</title>
        <authorList>
            <person name="Wang B."/>
            <person name="Shu S."/>
            <person name="Song C."/>
            <person name="Liu Y."/>
        </authorList>
    </citation>
    <scope>NUCLEOTIDE SEQUENCE [LARGE SCALE GENOMIC DNA]</scope>
    <source>
        <strain evidence="8">HL-2020</strain>
        <tissue evidence="8">Leaf</tissue>
    </source>
</reference>
<dbReference type="GO" id="GO:0016765">
    <property type="term" value="F:transferase activity, transferring alkyl or aryl (other than methyl) groups"/>
    <property type="evidence" value="ECO:0007669"/>
    <property type="project" value="InterPro"/>
</dbReference>